<evidence type="ECO:0000256" key="4">
    <source>
        <dbReference type="PROSITE-ProRule" id="PRU00473"/>
    </source>
</evidence>
<evidence type="ECO:0000313" key="6">
    <source>
        <dbReference type="EMBL" id="GGO34790.1"/>
    </source>
</evidence>
<dbReference type="GO" id="GO:0009279">
    <property type="term" value="C:cell outer membrane"/>
    <property type="evidence" value="ECO:0007669"/>
    <property type="project" value="UniProtKB-SubCell"/>
</dbReference>
<dbReference type="Gene3D" id="3.30.1330.60">
    <property type="entry name" value="OmpA-like domain"/>
    <property type="match status" value="1"/>
</dbReference>
<comment type="caution">
    <text evidence="6">The sequence shown here is derived from an EMBL/GenBank/DDBJ whole genome shotgun (WGS) entry which is preliminary data.</text>
</comment>
<keyword evidence="7" id="KW-1185">Reference proteome</keyword>
<evidence type="ECO:0000313" key="7">
    <source>
        <dbReference type="Proteomes" id="UP000598196"/>
    </source>
</evidence>
<dbReference type="EMBL" id="BMLP01000005">
    <property type="protein sequence ID" value="GGO34790.1"/>
    <property type="molecule type" value="Genomic_DNA"/>
</dbReference>
<reference evidence="6 7" key="1">
    <citation type="journal article" date="2014" name="Int. J. Syst. Evol. Microbiol.">
        <title>Complete genome sequence of Corynebacterium casei LMG S-19264T (=DSM 44701T), isolated from a smear-ripened cheese.</title>
        <authorList>
            <consortium name="US DOE Joint Genome Institute (JGI-PGF)"/>
            <person name="Walter F."/>
            <person name="Albersmeier A."/>
            <person name="Kalinowski J."/>
            <person name="Ruckert C."/>
        </authorList>
    </citation>
    <scope>NUCLEOTIDE SEQUENCE [LARGE SCALE GENOMIC DNA]</scope>
    <source>
        <strain evidence="6 7">CGMCC 1.7029</strain>
    </source>
</reference>
<protein>
    <submittedName>
        <fullName evidence="6">Membrane protein</fullName>
    </submittedName>
</protein>
<evidence type="ECO:0000256" key="1">
    <source>
        <dbReference type="ARBA" id="ARBA00004442"/>
    </source>
</evidence>
<evidence type="ECO:0000256" key="2">
    <source>
        <dbReference type="ARBA" id="ARBA00023136"/>
    </source>
</evidence>
<dbReference type="PRINTS" id="PR01021">
    <property type="entry name" value="OMPADOMAIN"/>
</dbReference>
<gene>
    <name evidence="6" type="ORF">GCM10010991_26120</name>
</gene>
<organism evidence="6 7">
    <name type="scientific">Gemmobacter aquaticus</name>
    <dbReference type="NCBI Taxonomy" id="490185"/>
    <lineage>
        <taxon>Bacteria</taxon>
        <taxon>Pseudomonadati</taxon>
        <taxon>Pseudomonadota</taxon>
        <taxon>Alphaproteobacteria</taxon>
        <taxon>Rhodobacterales</taxon>
        <taxon>Paracoccaceae</taxon>
        <taxon>Gemmobacter</taxon>
    </lineage>
</organism>
<dbReference type="Pfam" id="PF00691">
    <property type="entry name" value="OmpA"/>
    <property type="match status" value="1"/>
</dbReference>
<dbReference type="OrthoDB" id="9782229at2"/>
<dbReference type="SUPFAM" id="SSF103088">
    <property type="entry name" value="OmpA-like"/>
    <property type="match status" value="1"/>
</dbReference>
<dbReference type="Proteomes" id="UP000598196">
    <property type="component" value="Unassembled WGS sequence"/>
</dbReference>
<feature type="domain" description="OmpA-like" evidence="5">
    <location>
        <begin position="98"/>
        <end position="215"/>
    </location>
</feature>
<dbReference type="InterPro" id="IPR006665">
    <property type="entry name" value="OmpA-like"/>
</dbReference>
<comment type="subcellular location">
    <subcellularLocation>
        <location evidence="1">Cell outer membrane</location>
    </subcellularLocation>
</comment>
<dbReference type="InterPro" id="IPR006664">
    <property type="entry name" value="OMP_bac"/>
</dbReference>
<keyword evidence="2 4" id="KW-0472">Membrane</keyword>
<dbReference type="CDD" id="cd07185">
    <property type="entry name" value="OmpA_C-like"/>
    <property type="match status" value="1"/>
</dbReference>
<dbReference type="RefSeq" id="WP_146287529.1">
    <property type="nucleotide sequence ID" value="NZ_BMLP01000005.1"/>
</dbReference>
<name>A0A918DEE6_9RHOB</name>
<evidence type="ECO:0000259" key="5">
    <source>
        <dbReference type="PROSITE" id="PS51123"/>
    </source>
</evidence>
<evidence type="ECO:0000256" key="3">
    <source>
        <dbReference type="ARBA" id="ARBA00023237"/>
    </source>
</evidence>
<dbReference type="InterPro" id="IPR050330">
    <property type="entry name" value="Bact_OuterMem_StrucFunc"/>
</dbReference>
<accession>A0A918DEE6</accession>
<dbReference type="PROSITE" id="PS51257">
    <property type="entry name" value="PROKAR_LIPOPROTEIN"/>
    <property type="match status" value="1"/>
</dbReference>
<dbReference type="InterPro" id="IPR036737">
    <property type="entry name" value="OmpA-like_sf"/>
</dbReference>
<keyword evidence="3" id="KW-0998">Cell outer membrane</keyword>
<dbReference type="PANTHER" id="PTHR30329">
    <property type="entry name" value="STATOR ELEMENT OF FLAGELLAR MOTOR COMPLEX"/>
    <property type="match status" value="1"/>
</dbReference>
<sequence>MKLQTKLIGGLAAMALLAGCVNPTEFEDPNARTKGGALAGAVVGGVLGANSGSNQLARGLAGAAVGAALGGAIGSSLDAQAAELRRQMGSSATVQNNGNSLTVTMAQDVLFATNSYTVLPAQQQNLFTLAQNLQRYPNSRVEVIGHTDSTGDASFNQSLSERRAGAVRDVISAGGVHPNRLTAFGRGESQPIATNMTPEGRAQNRRVEINIIPMQ</sequence>
<dbReference type="AlphaFoldDB" id="A0A918DEE6"/>
<proteinExistence type="predicted"/>
<dbReference type="PROSITE" id="PS51123">
    <property type="entry name" value="OMPA_2"/>
    <property type="match status" value="1"/>
</dbReference>
<dbReference type="PANTHER" id="PTHR30329:SF21">
    <property type="entry name" value="LIPOPROTEIN YIAD-RELATED"/>
    <property type="match status" value="1"/>
</dbReference>